<dbReference type="InterPro" id="IPR003439">
    <property type="entry name" value="ABC_transporter-like_ATP-bd"/>
</dbReference>
<evidence type="ECO:0000313" key="6">
    <source>
        <dbReference type="Proteomes" id="UP000823790"/>
    </source>
</evidence>
<evidence type="ECO:0000259" key="4">
    <source>
        <dbReference type="PROSITE" id="PS50893"/>
    </source>
</evidence>
<dbReference type="NCBIfam" id="TIGR01978">
    <property type="entry name" value="sufC"/>
    <property type="match status" value="1"/>
</dbReference>
<protein>
    <submittedName>
        <fullName evidence="5">Fe-S cluster assembly ATPase SufC</fullName>
    </submittedName>
</protein>
<keyword evidence="6" id="KW-1185">Reference proteome</keyword>
<keyword evidence="2" id="KW-0547">Nucleotide-binding</keyword>
<dbReference type="Pfam" id="PF00005">
    <property type="entry name" value="ABC_tran"/>
    <property type="match status" value="1"/>
</dbReference>
<reference evidence="5 6" key="1">
    <citation type="submission" date="2021-04" db="EMBL/GenBank/DDBJ databases">
        <authorList>
            <person name="Huq M.A."/>
        </authorList>
    </citation>
    <scope>NUCLEOTIDE SEQUENCE [LARGE SCALE GENOMIC DNA]</scope>
    <source>
        <strain evidence="5 6">MAH-13</strain>
    </source>
</reference>
<sequence length="259" mass="28355">MDTTMLKIDNLHARVEGKDILKGLSLTVKPGEVHAIMGPNGAGKSTLGNVLSGRAGYEVTEGSVLFEGRNLLELEPEERAAAGVFLAFQYPVEIPGVNNTYFLRAAFNAQRKARGEAELDSMQFLKLVREKLKIMQLSPDLLNRAVNEGFSGGEKKRNEIFQMALLEPKLAILDETDSGLDIDALKQVSEGVNALRSPERSFIVVTHYQRLLDYIVPDFVHVLAGGRIVESGDRSLALKLEEHGYAWVAEHGEPAGVSA</sequence>
<keyword evidence="3" id="KW-0067">ATP-binding</keyword>
<organism evidence="5 6">
    <name type="scientific">Frateuria flava</name>
    <dbReference type="NCBI Taxonomy" id="2821489"/>
    <lineage>
        <taxon>Bacteria</taxon>
        <taxon>Pseudomonadati</taxon>
        <taxon>Pseudomonadota</taxon>
        <taxon>Gammaproteobacteria</taxon>
        <taxon>Lysobacterales</taxon>
        <taxon>Rhodanobacteraceae</taxon>
        <taxon>Frateuria</taxon>
    </lineage>
</organism>
<dbReference type="Gene3D" id="3.40.50.300">
    <property type="entry name" value="P-loop containing nucleotide triphosphate hydrolases"/>
    <property type="match status" value="1"/>
</dbReference>
<evidence type="ECO:0000313" key="5">
    <source>
        <dbReference type="EMBL" id="MBP1474458.1"/>
    </source>
</evidence>
<dbReference type="PROSITE" id="PS50893">
    <property type="entry name" value="ABC_TRANSPORTER_2"/>
    <property type="match status" value="1"/>
</dbReference>
<evidence type="ECO:0000256" key="2">
    <source>
        <dbReference type="ARBA" id="ARBA00022741"/>
    </source>
</evidence>
<accession>A0ABS4DN27</accession>
<evidence type="ECO:0000256" key="3">
    <source>
        <dbReference type="ARBA" id="ARBA00022840"/>
    </source>
</evidence>
<dbReference type="CDD" id="cd03217">
    <property type="entry name" value="ABC_FeS_Assembly"/>
    <property type="match status" value="1"/>
</dbReference>
<dbReference type="PANTHER" id="PTHR43204:SF1">
    <property type="entry name" value="ABC TRANSPORTER I FAMILY MEMBER 6, CHLOROPLASTIC"/>
    <property type="match status" value="1"/>
</dbReference>
<dbReference type="InterPro" id="IPR027417">
    <property type="entry name" value="P-loop_NTPase"/>
</dbReference>
<comment type="similarity">
    <text evidence="1">Belongs to the ABC transporter superfamily. Ycf16 family.</text>
</comment>
<dbReference type="EMBL" id="JAGJRS010000018">
    <property type="protein sequence ID" value="MBP1474458.1"/>
    <property type="molecule type" value="Genomic_DNA"/>
</dbReference>
<comment type="caution">
    <text evidence="5">The sequence shown here is derived from an EMBL/GenBank/DDBJ whole genome shotgun (WGS) entry which is preliminary data.</text>
</comment>
<dbReference type="InterPro" id="IPR010230">
    <property type="entry name" value="FeS-cluster_ATPase_SufC"/>
</dbReference>
<gene>
    <name evidence="5" type="primary">sufC</name>
    <name evidence="5" type="ORF">J7I44_09100</name>
</gene>
<evidence type="ECO:0000256" key="1">
    <source>
        <dbReference type="ARBA" id="ARBA00006216"/>
    </source>
</evidence>
<dbReference type="Proteomes" id="UP000823790">
    <property type="component" value="Unassembled WGS sequence"/>
</dbReference>
<dbReference type="InterPro" id="IPR003593">
    <property type="entry name" value="AAA+_ATPase"/>
</dbReference>
<dbReference type="RefSeq" id="WP_209619259.1">
    <property type="nucleotide sequence ID" value="NZ_JAGJRS010000018.1"/>
</dbReference>
<dbReference type="PANTHER" id="PTHR43204">
    <property type="entry name" value="ABC TRANSPORTER I FAMILY MEMBER 6, CHLOROPLASTIC"/>
    <property type="match status" value="1"/>
</dbReference>
<proteinExistence type="inferred from homology"/>
<dbReference type="SUPFAM" id="SSF52540">
    <property type="entry name" value="P-loop containing nucleoside triphosphate hydrolases"/>
    <property type="match status" value="1"/>
</dbReference>
<name>A0ABS4DN27_9GAMM</name>
<dbReference type="SMART" id="SM00382">
    <property type="entry name" value="AAA"/>
    <property type="match status" value="1"/>
</dbReference>
<feature type="domain" description="ABC transporter" evidence="4">
    <location>
        <begin position="6"/>
        <end position="250"/>
    </location>
</feature>